<evidence type="ECO:0000256" key="13">
    <source>
        <dbReference type="ARBA" id="ARBA00023146"/>
    </source>
</evidence>
<dbReference type="GO" id="GO:0000287">
    <property type="term" value="F:magnesium ion binding"/>
    <property type="evidence" value="ECO:0007669"/>
    <property type="project" value="UniProtKB-UniRule"/>
</dbReference>
<dbReference type="Gene3D" id="3.30.930.10">
    <property type="entry name" value="Bira Bifunctional Protein, Domain 2"/>
    <property type="match status" value="1"/>
</dbReference>
<evidence type="ECO:0000259" key="17">
    <source>
        <dbReference type="PROSITE" id="PS50886"/>
    </source>
</evidence>
<dbReference type="NCBIfam" id="TIGR00472">
    <property type="entry name" value="pheT_bact"/>
    <property type="match status" value="1"/>
</dbReference>
<keyword evidence="6 15" id="KW-0436">Ligase</keyword>
<dbReference type="InterPro" id="IPR004532">
    <property type="entry name" value="Phe-tRNA-ligase_IIc_bsu_bact"/>
</dbReference>
<dbReference type="SMART" id="SM00896">
    <property type="entry name" value="FDX-ACB"/>
    <property type="match status" value="1"/>
</dbReference>
<dbReference type="AlphaFoldDB" id="A0A1X6ZVI2"/>
<dbReference type="CDD" id="cd02796">
    <property type="entry name" value="tRNA_bind_bactPheRS"/>
    <property type="match status" value="1"/>
</dbReference>
<dbReference type="PROSITE" id="PS51483">
    <property type="entry name" value="B5"/>
    <property type="match status" value="1"/>
</dbReference>
<dbReference type="EC" id="6.1.1.20" evidence="15"/>
<comment type="subunit">
    <text evidence="3 15">Tetramer of two alpha and two beta subunits.</text>
</comment>
<evidence type="ECO:0000259" key="19">
    <source>
        <dbReference type="PROSITE" id="PS51483"/>
    </source>
</evidence>
<dbReference type="Gene3D" id="3.30.70.380">
    <property type="entry name" value="Ferrodoxin-fold anticodon-binding domain"/>
    <property type="match status" value="1"/>
</dbReference>
<feature type="binding site" evidence="15">
    <location>
        <position position="460"/>
    </location>
    <ligand>
        <name>Mg(2+)</name>
        <dbReference type="ChEBI" id="CHEBI:18420"/>
        <note>shared with alpha subunit</note>
    </ligand>
</feature>
<dbReference type="SMART" id="SM00874">
    <property type="entry name" value="B5"/>
    <property type="match status" value="1"/>
</dbReference>
<dbReference type="Pfam" id="PF01588">
    <property type="entry name" value="tRNA_bind"/>
    <property type="match status" value="1"/>
</dbReference>
<reference evidence="20 21" key="1">
    <citation type="submission" date="2017-03" db="EMBL/GenBank/DDBJ databases">
        <authorList>
            <person name="Afonso C.L."/>
            <person name="Miller P.J."/>
            <person name="Scott M.A."/>
            <person name="Spackman E."/>
            <person name="Goraichik I."/>
            <person name="Dimitrov K.M."/>
            <person name="Suarez D.L."/>
            <person name="Swayne D.E."/>
        </authorList>
    </citation>
    <scope>NUCLEOTIDE SEQUENCE [LARGE SCALE GENOMIC DNA]</scope>
    <source>
        <strain evidence="20 21">CECT 8110</strain>
    </source>
</reference>
<dbReference type="PROSITE" id="PS51447">
    <property type="entry name" value="FDX_ACB"/>
    <property type="match status" value="1"/>
</dbReference>
<dbReference type="CDD" id="cd00769">
    <property type="entry name" value="PheRS_beta_core"/>
    <property type="match status" value="1"/>
</dbReference>
<evidence type="ECO:0000256" key="7">
    <source>
        <dbReference type="ARBA" id="ARBA00022723"/>
    </source>
</evidence>
<gene>
    <name evidence="15 20" type="primary">pheT</name>
    <name evidence="20" type="ORF">ROH8110_03512</name>
</gene>
<feature type="binding site" evidence="15">
    <location>
        <position position="454"/>
    </location>
    <ligand>
        <name>Mg(2+)</name>
        <dbReference type="ChEBI" id="CHEBI:18420"/>
        <note>shared with alpha subunit</note>
    </ligand>
</feature>
<dbReference type="InterPro" id="IPR002547">
    <property type="entry name" value="tRNA-bd_dom"/>
</dbReference>
<keyword evidence="8 15" id="KW-0547">Nucleotide-binding</keyword>
<evidence type="ECO:0000256" key="16">
    <source>
        <dbReference type="PROSITE-ProRule" id="PRU00209"/>
    </source>
</evidence>
<comment type="subcellular location">
    <subcellularLocation>
        <location evidence="1 15">Cytoplasm</location>
    </subcellularLocation>
</comment>
<feature type="binding site" evidence="15">
    <location>
        <position position="464"/>
    </location>
    <ligand>
        <name>Mg(2+)</name>
        <dbReference type="ChEBI" id="CHEBI:18420"/>
        <note>shared with alpha subunit</note>
    </ligand>
</feature>
<feature type="domain" description="FDX-ACB" evidence="18">
    <location>
        <begin position="705"/>
        <end position="798"/>
    </location>
</feature>
<keyword evidence="10 15" id="KW-0460">Magnesium</keyword>
<feature type="binding site" evidence="15">
    <location>
        <position position="463"/>
    </location>
    <ligand>
        <name>Mg(2+)</name>
        <dbReference type="ChEBI" id="CHEBI:18420"/>
        <note>shared with alpha subunit</note>
    </ligand>
</feature>
<dbReference type="SUPFAM" id="SSF54991">
    <property type="entry name" value="Anticodon-binding domain of PheRS"/>
    <property type="match status" value="1"/>
</dbReference>
<dbReference type="InterPro" id="IPR036690">
    <property type="entry name" value="Fdx_antiC-bd_sf"/>
</dbReference>
<dbReference type="FunFam" id="2.40.50.140:FF:000045">
    <property type="entry name" value="Phenylalanine--tRNA ligase beta subunit"/>
    <property type="match status" value="1"/>
</dbReference>
<dbReference type="SMART" id="SM00873">
    <property type="entry name" value="B3_4"/>
    <property type="match status" value="1"/>
</dbReference>
<evidence type="ECO:0000256" key="9">
    <source>
        <dbReference type="ARBA" id="ARBA00022840"/>
    </source>
</evidence>
<dbReference type="Pfam" id="PF17759">
    <property type="entry name" value="tRNA_synthFbeta"/>
    <property type="match status" value="1"/>
</dbReference>
<dbReference type="InterPro" id="IPR012340">
    <property type="entry name" value="NA-bd_OB-fold"/>
</dbReference>
<keyword evidence="12 15" id="KW-0648">Protein biosynthesis</keyword>
<keyword evidence="9 15" id="KW-0067">ATP-binding</keyword>
<keyword evidence="21" id="KW-1185">Reference proteome</keyword>
<dbReference type="InterPro" id="IPR005146">
    <property type="entry name" value="B3/B4_tRNA-bd"/>
</dbReference>
<dbReference type="Proteomes" id="UP000193207">
    <property type="component" value="Unassembled WGS sequence"/>
</dbReference>
<dbReference type="SUPFAM" id="SSF50249">
    <property type="entry name" value="Nucleic acid-binding proteins"/>
    <property type="match status" value="1"/>
</dbReference>
<dbReference type="NCBIfam" id="NF045760">
    <property type="entry name" value="YtpR"/>
    <property type="match status" value="1"/>
</dbReference>
<dbReference type="Pfam" id="PF03484">
    <property type="entry name" value="B5"/>
    <property type="match status" value="1"/>
</dbReference>
<evidence type="ECO:0000256" key="15">
    <source>
        <dbReference type="HAMAP-Rule" id="MF_00283"/>
    </source>
</evidence>
<evidence type="ECO:0000256" key="10">
    <source>
        <dbReference type="ARBA" id="ARBA00022842"/>
    </source>
</evidence>
<dbReference type="InterPro" id="IPR045060">
    <property type="entry name" value="Phe-tRNA-ligase_IIc_bsu"/>
</dbReference>
<dbReference type="GO" id="GO:0006432">
    <property type="term" value="P:phenylalanyl-tRNA aminoacylation"/>
    <property type="evidence" value="ECO:0007669"/>
    <property type="project" value="UniProtKB-UniRule"/>
</dbReference>
<protein>
    <recommendedName>
        <fullName evidence="15">Phenylalanine--tRNA ligase beta subunit</fullName>
        <ecNumber evidence="15">6.1.1.20</ecNumber>
    </recommendedName>
    <alternativeName>
        <fullName evidence="15">Phenylalanyl-tRNA synthetase beta subunit</fullName>
        <shortName evidence="15">PheRS</shortName>
    </alternativeName>
</protein>
<feature type="domain" description="B5" evidence="19">
    <location>
        <begin position="405"/>
        <end position="476"/>
    </location>
</feature>
<dbReference type="GO" id="GO:0005524">
    <property type="term" value="F:ATP binding"/>
    <property type="evidence" value="ECO:0007669"/>
    <property type="project" value="UniProtKB-UniRule"/>
</dbReference>
<dbReference type="GO" id="GO:0009328">
    <property type="term" value="C:phenylalanine-tRNA ligase complex"/>
    <property type="evidence" value="ECO:0007669"/>
    <property type="project" value="TreeGrafter"/>
</dbReference>
<dbReference type="OrthoDB" id="9805455at2"/>
<accession>A0A1X6ZVI2</accession>
<dbReference type="PROSITE" id="PS50886">
    <property type="entry name" value="TRBD"/>
    <property type="match status" value="1"/>
</dbReference>
<dbReference type="InterPro" id="IPR020825">
    <property type="entry name" value="Phe-tRNA_synthase-like_B3/B4"/>
</dbReference>
<dbReference type="Gene3D" id="3.50.40.10">
    <property type="entry name" value="Phenylalanyl-trna Synthetase, Chain B, domain 3"/>
    <property type="match status" value="1"/>
</dbReference>
<dbReference type="EMBL" id="FWFU01000004">
    <property type="protein sequence ID" value="SLN62269.1"/>
    <property type="molecule type" value="Genomic_DNA"/>
</dbReference>
<sequence>MKFTLSWLKDHLETEAGLAEIAETLTDLGLEVEEVSDPAERLRAFTIGKVVKAEKHPDADKLKVCQVATADGETQIICGAPNAREGITVVIASPGVYVPGIDTTIGVGKIRGIESHGMMCSEREMELSEEHDGIIELPSGEVGQAFTDWLAEHDPAKVDPVIEIAITPNRPDALGVRGIALDLAARGLGQMKPAPQAHVEGQFPCPINVTIDEDTREGGCEVFAGRVIRGVANGPSPQWLQDRLRAIGLRPISALVDITNFFTYDRNRPLHVFDADKVSGDLRVHRAKGGETLVGLDEKSYEFAPGMVVISDDQGVESIGGIMGGLATGATGETVNVFLEAAVWDHIQIAATGRGLKINSDARYRNERGIDPGFNMEGLELATQMILDLCGGEASSVVVAGEVPNVNRAYRLDPKRVQSLVGMDIPEAEQRRTLTALGFKLEGDMAHVPSWRPDVMGEADLVEEVARIASLTKLEGKPLPRAEPGVPKPILSPMQRREQIARRTAAALGYNECVTYSFIDHASAVLFGGGDDATMLANPISSEMSHMRPELLAGLLQAAARNQARGHMDLALFEVGHAFHGGEPEEQHVQVAGLLVGRTGPKDVHGEARAVDLFDAKADAEAVLAALGAPDKVQILRDGPGWFHPGRHGRICLGPKKVLGIFGELHPRTLEQMDVKGPAVAFTLFPGEIPLPRRKATGRAALELRDLQAVERDFAFVVDAGTEALTLVNAAAGADKALIDDVRVFDEFIGGSLGEGKKSLAVTVRLQPTEKTLNEADIEAVSRKIVEKVEKATGGTLRG</sequence>
<feature type="domain" description="TRNA-binding" evidence="17">
    <location>
        <begin position="39"/>
        <end position="147"/>
    </location>
</feature>
<evidence type="ECO:0000256" key="12">
    <source>
        <dbReference type="ARBA" id="ARBA00022917"/>
    </source>
</evidence>
<organism evidence="20 21">
    <name type="scientific">Roseovarius halotolerans</name>
    <dbReference type="NCBI Taxonomy" id="505353"/>
    <lineage>
        <taxon>Bacteria</taxon>
        <taxon>Pseudomonadati</taxon>
        <taxon>Pseudomonadota</taxon>
        <taxon>Alphaproteobacteria</taxon>
        <taxon>Rhodobacterales</taxon>
        <taxon>Roseobacteraceae</taxon>
        <taxon>Roseovarius</taxon>
    </lineage>
</organism>
<keyword evidence="4 15" id="KW-0963">Cytoplasm</keyword>
<evidence type="ECO:0000256" key="8">
    <source>
        <dbReference type="ARBA" id="ARBA00022741"/>
    </source>
</evidence>
<dbReference type="GO" id="GO:0004826">
    <property type="term" value="F:phenylalanine-tRNA ligase activity"/>
    <property type="evidence" value="ECO:0007669"/>
    <property type="project" value="UniProtKB-UniRule"/>
</dbReference>
<dbReference type="InterPro" id="IPR033714">
    <property type="entry name" value="tRNA_bind_bactPheRS"/>
</dbReference>
<evidence type="ECO:0000256" key="6">
    <source>
        <dbReference type="ARBA" id="ARBA00022598"/>
    </source>
</evidence>
<evidence type="ECO:0000256" key="14">
    <source>
        <dbReference type="ARBA" id="ARBA00049255"/>
    </source>
</evidence>
<dbReference type="SUPFAM" id="SSF55681">
    <property type="entry name" value="Class II aaRS and biotin synthetases"/>
    <property type="match status" value="1"/>
</dbReference>
<keyword evidence="5 16" id="KW-0820">tRNA-binding</keyword>
<dbReference type="PANTHER" id="PTHR10947:SF0">
    <property type="entry name" value="PHENYLALANINE--TRNA LIGASE BETA SUBUNIT"/>
    <property type="match status" value="1"/>
</dbReference>
<proteinExistence type="inferred from homology"/>
<dbReference type="InterPro" id="IPR009061">
    <property type="entry name" value="DNA-bd_dom_put_sf"/>
</dbReference>
<evidence type="ECO:0000313" key="20">
    <source>
        <dbReference type="EMBL" id="SLN62269.1"/>
    </source>
</evidence>
<evidence type="ECO:0000256" key="4">
    <source>
        <dbReference type="ARBA" id="ARBA00022490"/>
    </source>
</evidence>
<keyword evidence="13 15" id="KW-0030">Aminoacyl-tRNA synthetase</keyword>
<dbReference type="GO" id="GO:0000049">
    <property type="term" value="F:tRNA binding"/>
    <property type="evidence" value="ECO:0007669"/>
    <property type="project" value="UniProtKB-UniRule"/>
</dbReference>
<dbReference type="PANTHER" id="PTHR10947">
    <property type="entry name" value="PHENYLALANYL-TRNA SYNTHETASE BETA CHAIN AND LEUCINE-RICH REPEAT-CONTAINING PROTEIN 47"/>
    <property type="match status" value="1"/>
</dbReference>
<dbReference type="Pfam" id="PF03147">
    <property type="entry name" value="FDX-ACB"/>
    <property type="match status" value="1"/>
</dbReference>
<dbReference type="InterPro" id="IPR005147">
    <property type="entry name" value="tRNA_synthase_B5-dom"/>
</dbReference>
<keyword evidence="11 16" id="KW-0694">RNA-binding</keyword>
<evidence type="ECO:0000259" key="18">
    <source>
        <dbReference type="PROSITE" id="PS51447"/>
    </source>
</evidence>
<dbReference type="SUPFAM" id="SSF56037">
    <property type="entry name" value="PheT/TilS domain"/>
    <property type="match status" value="1"/>
</dbReference>
<evidence type="ECO:0000256" key="2">
    <source>
        <dbReference type="ARBA" id="ARBA00008653"/>
    </source>
</evidence>
<dbReference type="InterPro" id="IPR045864">
    <property type="entry name" value="aa-tRNA-synth_II/BPL/LPL"/>
</dbReference>
<comment type="cofactor">
    <cofactor evidence="15">
        <name>Mg(2+)</name>
        <dbReference type="ChEBI" id="CHEBI:18420"/>
    </cofactor>
    <text evidence="15">Binds 2 magnesium ions per tetramer.</text>
</comment>
<dbReference type="HAMAP" id="MF_00283">
    <property type="entry name" value="Phe_tRNA_synth_beta1"/>
    <property type="match status" value="1"/>
</dbReference>
<dbReference type="SUPFAM" id="SSF46955">
    <property type="entry name" value="Putative DNA-binding domain"/>
    <property type="match status" value="1"/>
</dbReference>
<evidence type="ECO:0000256" key="3">
    <source>
        <dbReference type="ARBA" id="ARBA00011209"/>
    </source>
</evidence>
<name>A0A1X6ZVI2_9RHOB</name>
<comment type="similarity">
    <text evidence="2 15">Belongs to the phenylalanyl-tRNA synthetase beta subunit family. Type 1 subfamily.</text>
</comment>
<evidence type="ECO:0000313" key="21">
    <source>
        <dbReference type="Proteomes" id="UP000193207"/>
    </source>
</evidence>
<dbReference type="InterPro" id="IPR041616">
    <property type="entry name" value="PheRS_beta_core"/>
</dbReference>
<dbReference type="Pfam" id="PF03483">
    <property type="entry name" value="B3_4"/>
    <property type="match status" value="1"/>
</dbReference>
<dbReference type="Gene3D" id="2.40.50.140">
    <property type="entry name" value="Nucleic acid-binding proteins"/>
    <property type="match status" value="1"/>
</dbReference>
<dbReference type="Gene3D" id="3.30.56.10">
    <property type="match status" value="2"/>
</dbReference>
<dbReference type="InterPro" id="IPR005121">
    <property type="entry name" value="Fdx_antiC-bd"/>
</dbReference>
<evidence type="ECO:0000256" key="5">
    <source>
        <dbReference type="ARBA" id="ARBA00022555"/>
    </source>
</evidence>
<comment type="catalytic activity">
    <reaction evidence="14 15">
        <text>tRNA(Phe) + L-phenylalanine + ATP = L-phenylalanyl-tRNA(Phe) + AMP + diphosphate + H(+)</text>
        <dbReference type="Rhea" id="RHEA:19413"/>
        <dbReference type="Rhea" id="RHEA-COMP:9668"/>
        <dbReference type="Rhea" id="RHEA-COMP:9699"/>
        <dbReference type="ChEBI" id="CHEBI:15378"/>
        <dbReference type="ChEBI" id="CHEBI:30616"/>
        <dbReference type="ChEBI" id="CHEBI:33019"/>
        <dbReference type="ChEBI" id="CHEBI:58095"/>
        <dbReference type="ChEBI" id="CHEBI:78442"/>
        <dbReference type="ChEBI" id="CHEBI:78531"/>
        <dbReference type="ChEBI" id="CHEBI:456215"/>
        <dbReference type="EC" id="6.1.1.20"/>
    </reaction>
</comment>
<evidence type="ECO:0000256" key="1">
    <source>
        <dbReference type="ARBA" id="ARBA00004496"/>
    </source>
</evidence>
<evidence type="ECO:0000256" key="11">
    <source>
        <dbReference type="ARBA" id="ARBA00022884"/>
    </source>
</evidence>
<keyword evidence="7 15" id="KW-0479">Metal-binding</keyword>
<dbReference type="RefSeq" id="WP_085819018.1">
    <property type="nucleotide sequence ID" value="NZ_FWFU01000004.1"/>
</dbReference>